<keyword evidence="8" id="KW-0002">3D-structure</keyword>
<dbReference type="PANTHER" id="PTHR21496:SF23">
    <property type="entry name" value="3-PHENYLPROPIONATE_CINNAMIC ACID DIOXYGENASE FERREDOXIN SUBUNIT"/>
    <property type="match status" value="1"/>
</dbReference>
<feature type="binding site" evidence="8">
    <location>
        <position position="98"/>
    </location>
    <ligand>
        <name>[2Fe-2S] cluster</name>
        <dbReference type="ChEBI" id="CHEBI:190135"/>
    </ligand>
</feature>
<dbReference type="EMBL" id="VRMN01000014">
    <property type="protein sequence ID" value="KAA8491391.1"/>
    <property type="molecule type" value="Genomic_DNA"/>
</dbReference>
<dbReference type="GO" id="GO:0004497">
    <property type="term" value="F:monooxygenase activity"/>
    <property type="evidence" value="ECO:0007669"/>
    <property type="project" value="UniProtKB-KW"/>
</dbReference>
<organism evidence="6 7">
    <name type="scientific">Porphyridium purpureum</name>
    <name type="common">Red alga</name>
    <name type="synonym">Porphyridium cruentum</name>
    <dbReference type="NCBI Taxonomy" id="35688"/>
    <lineage>
        <taxon>Eukaryota</taxon>
        <taxon>Rhodophyta</taxon>
        <taxon>Bangiophyceae</taxon>
        <taxon>Porphyridiales</taxon>
        <taxon>Porphyridiaceae</taxon>
        <taxon>Porphyridium</taxon>
    </lineage>
</organism>
<feature type="binding site" evidence="8">
    <location>
        <position position="118"/>
    </location>
    <ligand>
        <name>[2Fe-2S] cluster</name>
        <dbReference type="ChEBI" id="CHEBI:190135"/>
    </ligand>
</feature>
<dbReference type="PROSITE" id="PS51296">
    <property type="entry name" value="RIESKE"/>
    <property type="match status" value="1"/>
</dbReference>
<reference evidence="7" key="1">
    <citation type="journal article" date="2019" name="Nat. Commun.">
        <title>Expansion of phycobilisome linker gene families in mesophilic red algae.</title>
        <authorList>
            <person name="Lee J."/>
            <person name="Kim D."/>
            <person name="Bhattacharya D."/>
            <person name="Yoon H.S."/>
        </authorList>
    </citation>
    <scope>NUCLEOTIDE SEQUENCE [LARGE SCALE GENOMIC DNA]</scope>
    <source>
        <strain evidence="7">CCMP 1328</strain>
    </source>
</reference>
<reference evidence="8" key="2">
    <citation type="submission" date="2023-06" db="PDB data bank">
        <title>Structure of lateral hexamer of PBS-PSII-PSI-LHCs megacomplex at 6.3 Angstroms resolution.</title>
        <authorList>
            <person name="You X."/>
            <person name="Zhang X."/>
            <person name="Cheng J."/>
            <person name="Xiao Y.N."/>
            <person name="Sun S."/>
            <person name="Sui S.F."/>
        </authorList>
    </citation>
    <scope>STRUCTURE BY ELECTRON MICROSCOPY (3.20 ANGSTROMS) IN COMPLEX WITH [2FE-2S] CLUSTER</scope>
</reference>
<dbReference type="AlphaFoldDB" id="A0A5J4YIW4"/>
<evidence type="ECO:0000313" key="7">
    <source>
        <dbReference type="Proteomes" id="UP000324585"/>
    </source>
</evidence>
<protein>
    <submittedName>
        <fullName evidence="6">Methanesulfonate monooxygenase ferredoxin subunit</fullName>
    </submittedName>
</protein>
<keyword evidence="1 8" id="KW-0001">2Fe-2S</keyword>
<dbReference type="PANTHER" id="PTHR21496">
    <property type="entry name" value="FERREDOXIN-RELATED"/>
    <property type="match status" value="1"/>
</dbReference>
<dbReference type="OrthoDB" id="423598at2759"/>
<dbReference type="SUPFAM" id="SSF50022">
    <property type="entry name" value="ISP domain"/>
    <property type="match status" value="1"/>
</dbReference>
<keyword evidence="4 8" id="KW-0411">Iron-sulfur</keyword>
<keyword evidence="3 8" id="KW-0408">Iron</keyword>
<accession>A0A5J4YIW4</accession>
<proteinExistence type="evidence at protein level"/>
<feature type="domain" description="Rieske" evidence="5">
    <location>
        <begin position="56"/>
        <end position="167"/>
    </location>
</feature>
<evidence type="ECO:0000256" key="2">
    <source>
        <dbReference type="ARBA" id="ARBA00022723"/>
    </source>
</evidence>
<dbReference type="CDD" id="cd03467">
    <property type="entry name" value="Rieske"/>
    <property type="match status" value="1"/>
</dbReference>
<dbReference type="PDB" id="8JNG">
    <property type="method" value="EM"/>
    <property type="resolution" value="3.20 A"/>
    <property type="chains" value="A=1-197"/>
</dbReference>
<dbReference type="Gene3D" id="2.102.10.10">
    <property type="entry name" value="Rieske [2Fe-2S] iron-sulphur domain"/>
    <property type="match status" value="1"/>
</dbReference>
<evidence type="ECO:0000256" key="1">
    <source>
        <dbReference type="ARBA" id="ARBA00022714"/>
    </source>
</evidence>
<comment type="caution">
    <text evidence="6">The sequence shown here is derived from an EMBL/GenBank/DDBJ whole genome shotgun (WGS) entry which is preliminary data.</text>
</comment>
<evidence type="ECO:0007829" key="8">
    <source>
        <dbReference type="PDB" id="8JNG"/>
    </source>
</evidence>
<evidence type="ECO:0000256" key="4">
    <source>
        <dbReference type="ARBA" id="ARBA00023014"/>
    </source>
</evidence>
<dbReference type="GO" id="GO:0046872">
    <property type="term" value="F:metal ion binding"/>
    <property type="evidence" value="ECO:0007669"/>
    <property type="project" value="UniProtKB-KW"/>
</dbReference>
<keyword evidence="6" id="KW-0503">Monooxygenase</keyword>
<dbReference type="InterPro" id="IPR036922">
    <property type="entry name" value="Rieske_2Fe-2S_sf"/>
</dbReference>
<dbReference type="InterPro" id="IPR017941">
    <property type="entry name" value="Rieske_2Fe-2S"/>
</dbReference>
<evidence type="ECO:0000259" key="5">
    <source>
        <dbReference type="PROSITE" id="PS51296"/>
    </source>
</evidence>
<dbReference type="Pfam" id="PF00355">
    <property type="entry name" value="Rieske"/>
    <property type="match status" value="1"/>
</dbReference>
<dbReference type="GO" id="GO:0051537">
    <property type="term" value="F:2 iron, 2 sulfur cluster binding"/>
    <property type="evidence" value="ECO:0007669"/>
    <property type="project" value="UniProtKB-KW"/>
</dbReference>
<dbReference type="OMA" id="ANICPHL"/>
<dbReference type="SMR" id="A0A5J4YIW4"/>
<keyword evidence="2 8" id="KW-0479">Metal-binding</keyword>
<name>A0A5J4YIW4_PORPP</name>
<gene>
    <name evidence="6" type="ORF">FVE85_7812</name>
</gene>
<keyword evidence="7" id="KW-1185">Reference proteome</keyword>
<evidence type="ECO:0000313" key="6">
    <source>
        <dbReference type="EMBL" id="KAA8491391.1"/>
    </source>
</evidence>
<evidence type="ECO:0000256" key="3">
    <source>
        <dbReference type="ARBA" id="ARBA00023004"/>
    </source>
</evidence>
<sequence length="197" mass="20718">MAFVSAGGVGASRQNRAAGSWSGVQGAWAAAAPAAPVRARQNRRAAQIQMAKEAWVQLLPTSDISPGELKPVFAAGQSVVVACDYDGQVYASANICPHLGTPLDNGSVGDGNIVCAQHKSSWNLSTGELAGDWCPFPPLIGPLLGKLVTPSPLNVFSVRENDGFIEALLDIDLKSDYESNYWVGLLDARGKASGEYF</sequence>
<dbReference type="Proteomes" id="UP000324585">
    <property type="component" value="Unassembled WGS sequence"/>
</dbReference>
<keyword evidence="6" id="KW-0560">Oxidoreductase</keyword>